<dbReference type="Pfam" id="PF06224">
    <property type="entry name" value="AlkZ-like"/>
    <property type="match status" value="1"/>
</dbReference>
<proteinExistence type="predicted"/>
<dbReference type="InterPro" id="IPR009351">
    <property type="entry name" value="AlkZ-like"/>
</dbReference>
<sequence length="368" mass="40722">MTIDLLDRRALNRAYLDRQLLLRRHEMPALSAIEHLVGMQSQAPNPPYVGLWTRLEGFGFDELAGLMHDRSAVRIVLMRGTLHLVSARDARFLRPLTQPLMERAVATGSGGRDVNGIDLAAVRDTAAKLFAEQPRTDKEMRALLAGHFPDHEPDVVNWAARSMIPLVQVPPRGIWGKPGLATHTTLDAWLGEATDAVESSLERMVLRYLAAFGPATVMDMQHWSGLTGLNKVVEAVAGDLVTFTDENGRTLYDLPDAPRPAPDTPAPIRFVPDFDNLTLSHADRTRVISEEHRKRVFTINGIIRATVLVDGFVAGMWKMEKKRGVATLRIELFDRVSSSDETALAEEGARLLNAAHPDAKEHAAVEFV</sequence>
<keyword evidence="2" id="KW-1185">Reference proteome</keyword>
<organism evidence="1 2">
    <name type="scientific">Actinomadura barringtoniae</name>
    <dbReference type="NCBI Taxonomy" id="1427535"/>
    <lineage>
        <taxon>Bacteria</taxon>
        <taxon>Bacillati</taxon>
        <taxon>Actinomycetota</taxon>
        <taxon>Actinomycetes</taxon>
        <taxon>Streptosporangiales</taxon>
        <taxon>Thermomonosporaceae</taxon>
        <taxon>Actinomadura</taxon>
    </lineage>
</organism>
<dbReference type="PANTHER" id="PTHR38479:SF2">
    <property type="entry name" value="WINGED HELIX DNA-BINDING DOMAIN-CONTAINING PROTEIN"/>
    <property type="match status" value="1"/>
</dbReference>
<dbReference type="AlphaFoldDB" id="A0A939PU64"/>
<dbReference type="Proteomes" id="UP000669179">
    <property type="component" value="Unassembled WGS sequence"/>
</dbReference>
<gene>
    <name evidence="1" type="ORF">J4573_47710</name>
</gene>
<protein>
    <submittedName>
        <fullName evidence="1">AlkZ family DNA glycosylase</fullName>
    </submittedName>
</protein>
<dbReference type="RefSeq" id="WP_208263070.1">
    <property type="nucleotide sequence ID" value="NZ_JAGEOJ010000029.1"/>
</dbReference>
<comment type="caution">
    <text evidence="1">The sequence shown here is derived from an EMBL/GenBank/DDBJ whole genome shotgun (WGS) entry which is preliminary data.</text>
</comment>
<reference evidence="1" key="1">
    <citation type="submission" date="2021-03" db="EMBL/GenBank/DDBJ databases">
        <authorList>
            <person name="Kanchanasin P."/>
            <person name="Saeng-In P."/>
            <person name="Phongsopitanun W."/>
            <person name="Yuki M."/>
            <person name="Kudo T."/>
            <person name="Ohkuma M."/>
            <person name="Tanasupawat S."/>
        </authorList>
    </citation>
    <scope>NUCLEOTIDE SEQUENCE</scope>
    <source>
        <strain evidence="1">GKU 128</strain>
    </source>
</reference>
<accession>A0A939PU64</accession>
<evidence type="ECO:0000313" key="2">
    <source>
        <dbReference type="Proteomes" id="UP000669179"/>
    </source>
</evidence>
<dbReference type="EMBL" id="JAGEOJ010000029">
    <property type="protein sequence ID" value="MBO2454846.1"/>
    <property type="molecule type" value="Genomic_DNA"/>
</dbReference>
<name>A0A939PU64_9ACTN</name>
<evidence type="ECO:0000313" key="1">
    <source>
        <dbReference type="EMBL" id="MBO2454846.1"/>
    </source>
</evidence>
<dbReference type="PANTHER" id="PTHR38479">
    <property type="entry name" value="LMO0824 PROTEIN"/>
    <property type="match status" value="1"/>
</dbReference>